<dbReference type="GO" id="GO:0030170">
    <property type="term" value="F:pyridoxal phosphate binding"/>
    <property type="evidence" value="ECO:0007669"/>
    <property type="project" value="InterPro"/>
</dbReference>
<comment type="cofactor">
    <cofactor evidence="1">
        <name>pyridoxal 5'-phosphate</name>
        <dbReference type="ChEBI" id="CHEBI:597326"/>
    </cofactor>
</comment>
<evidence type="ECO:0000256" key="2">
    <source>
        <dbReference type="ARBA" id="ARBA00022576"/>
    </source>
</evidence>
<dbReference type="InterPro" id="IPR050881">
    <property type="entry name" value="LL-DAP_aminotransferase"/>
</dbReference>
<evidence type="ECO:0000256" key="1">
    <source>
        <dbReference type="ARBA" id="ARBA00001933"/>
    </source>
</evidence>
<reference evidence="5 6" key="1">
    <citation type="submission" date="2019-11" db="EMBL/GenBank/DDBJ databases">
        <title>FDA dAtabase for Regulatory Grade micrObial Sequences (FDA-ARGOS): Supporting development and validation of Infectious Disease Dx tests.</title>
        <authorList>
            <person name="Stonesifer R."/>
            <person name="Tallon L."/>
            <person name="Sadzewicz L."/>
            <person name="Vavikolanu K."/>
            <person name="Mehta A."/>
            <person name="Aluvathingal J."/>
            <person name="Nadendla S."/>
            <person name="Myers T."/>
            <person name="Yan Y."/>
            <person name="Sichtig H."/>
        </authorList>
    </citation>
    <scope>NUCLEOTIDE SEQUENCE [LARGE SCALE GENOMIC DNA]</scope>
    <source>
        <strain evidence="5 6">FDAARGOS_732</strain>
    </source>
</reference>
<feature type="domain" description="Aminotransferase class I/classII large" evidence="4">
    <location>
        <begin position="34"/>
        <end position="374"/>
    </location>
</feature>
<dbReference type="EC" id="2.6.1.17" evidence="5"/>
<dbReference type="PANTHER" id="PTHR42832:SF3">
    <property type="entry name" value="L-GLUTAMINE--4-(METHYLSULFANYL)-2-OXOBUTANOATE AMINOTRANSFERASE"/>
    <property type="match status" value="1"/>
</dbReference>
<dbReference type="SUPFAM" id="SSF53383">
    <property type="entry name" value="PLP-dependent transferases"/>
    <property type="match status" value="1"/>
</dbReference>
<name>A0A857A5S5_9ACTO</name>
<dbReference type="AlphaFoldDB" id="A0A857A5S5"/>
<dbReference type="Gene3D" id="3.40.640.10">
    <property type="entry name" value="Type I PLP-dependent aspartate aminotransferase-like (Major domain)"/>
    <property type="match status" value="1"/>
</dbReference>
<evidence type="ECO:0000256" key="3">
    <source>
        <dbReference type="ARBA" id="ARBA00022679"/>
    </source>
</evidence>
<gene>
    <name evidence="5" type="ORF">FOC40_03915</name>
</gene>
<dbReference type="CDD" id="cd00609">
    <property type="entry name" value="AAT_like"/>
    <property type="match status" value="1"/>
</dbReference>
<dbReference type="RefSeq" id="WP_003794425.1">
    <property type="nucleotide sequence ID" value="NZ_CP046315.1"/>
</dbReference>
<dbReference type="InterPro" id="IPR015424">
    <property type="entry name" value="PyrdxlP-dep_Trfase"/>
</dbReference>
<sequence length="396" mass="42011">MTTILPRPLDLPEFPWDQLAPAKARATEHPGGICDLSVGTPVDDTPAFIREALADASNAHGYPTVIGTAEVRDAILAWGQRRGMVDVGHGGVIPTIGSKEAVAWIPALLGVRPGDMVLVPEVAYPTYDIGARLAGATPVAVDPTNPDAWPEATLVYLNSPGNPDGHVMSKDKLRAVVAWARSHGAVVVSDECYAALPWSEPYVSEGVPSLLDTDVCDGDASGLLVLYSLSKQSNLAGYRGALIYGDPALVAPIVSVRKHSGLMVPAPVQHAMAVALRDTEHVERQRSVYAARRALLLEALTDAGLDVDPDTAAGLYLWVSDRANPTDSWALVNRLAELGILVAPGDFYGTAAHGRVRVALTATDERIQAAASRIREAWAAPASLVRRLSSTRAARR</sequence>
<dbReference type="PANTHER" id="PTHR42832">
    <property type="entry name" value="AMINO ACID AMINOTRANSFERASE"/>
    <property type="match status" value="1"/>
</dbReference>
<dbReference type="InterPro" id="IPR019880">
    <property type="entry name" value="OxyQ"/>
</dbReference>
<dbReference type="NCBIfam" id="TIGR03539">
    <property type="entry name" value="DapC_actino"/>
    <property type="match status" value="1"/>
</dbReference>
<dbReference type="InterPro" id="IPR015421">
    <property type="entry name" value="PyrdxlP-dep_Trfase_major"/>
</dbReference>
<proteinExistence type="predicted"/>
<dbReference type="EMBL" id="CP046315">
    <property type="protein sequence ID" value="QGS10632.1"/>
    <property type="molecule type" value="Genomic_DNA"/>
</dbReference>
<dbReference type="Proteomes" id="UP000424490">
    <property type="component" value="Chromosome"/>
</dbReference>
<evidence type="ECO:0000313" key="5">
    <source>
        <dbReference type="EMBL" id="QGS10632.1"/>
    </source>
</evidence>
<keyword evidence="3 5" id="KW-0808">Transferase</keyword>
<evidence type="ECO:0000259" key="4">
    <source>
        <dbReference type="Pfam" id="PF00155"/>
    </source>
</evidence>
<protein>
    <submittedName>
        <fullName evidence="5">Succinyldiaminopimelate transaminase</fullName>
        <ecNumber evidence="5">2.6.1.17</ecNumber>
    </submittedName>
</protein>
<dbReference type="GO" id="GO:0009016">
    <property type="term" value="F:succinyldiaminopimelate transaminase activity"/>
    <property type="evidence" value="ECO:0007669"/>
    <property type="project" value="UniProtKB-EC"/>
</dbReference>
<evidence type="ECO:0000313" key="6">
    <source>
        <dbReference type="Proteomes" id="UP000424490"/>
    </source>
</evidence>
<keyword evidence="2 5" id="KW-0032">Aminotransferase</keyword>
<accession>A0A857A5S5</accession>
<organism evidence="5 6">
    <name type="scientific">Schaalia odontolytica</name>
    <dbReference type="NCBI Taxonomy" id="1660"/>
    <lineage>
        <taxon>Bacteria</taxon>
        <taxon>Bacillati</taxon>
        <taxon>Actinomycetota</taxon>
        <taxon>Actinomycetes</taxon>
        <taxon>Actinomycetales</taxon>
        <taxon>Actinomycetaceae</taxon>
        <taxon>Schaalia</taxon>
    </lineage>
</organism>
<dbReference type="Pfam" id="PF00155">
    <property type="entry name" value="Aminotran_1_2"/>
    <property type="match status" value="1"/>
</dbReference>
<dbReference type="InterPro" id="IPR004839">
    <property type="entry name" value="Aminotransferase_I/II_large"/>
</dbReference>